<evidence type="ECO:0000313" key="3">
    <source>
        <dbReference type="Proteomes" id="UP000324748"/>
    </source>
</evidence>
<gene>
    <name evidence="2" type="ORF">PGT21_008891</name>
</gene>
<name>A0A5B0NYN4_PUCGR</name>
<organism evidence="2 3">
    <name type="scientific">Puccinia graminis f. sp. tritici</name>
    <dbReference type="NCBI Taxonomy" id="56615"/>
    <lineage>
        <taxon>Eukaryota</taxon>
        <taxon>Fungi</taxon>
        <taxon>Dikarya</taxon>
        <taxon>Basidiomycota</taxon>
        <taxon>Pucciniomycotina</taxon>
        <taxon>Pucciniomycetes</taxon>
        <taxon>Pucciniales</taxon>
        <taxon>Pucciniaceae</taxon>
        <taxon>Puccinia</taxon>
    </lineage>
</organism>
<protein>
    <submittedName>
        <fullName evidence="2">Uncharacterized protein</fullName>
    </submittedName>
</protein>
<dbReference type="AlphaFoldDB" id="A0A5B0NYN4"/>
<dbReference type="Proteomes" id="UP000324748">
    <property type="component" value="Unassembled WGS sequence"/>
</dbReference>
<feature type="region of interest" description="Disordered" evidence="1">
    <location>
        <begin position="1"/>
        <end position="40"/>
    </location>
</feature>
<evidence type="ECO:0000313" key="2">
    <source>
        <dbReference type="EMBL" id="KAA1094073.1"/>
    </source>
</evidence>
<comment type="caution">
    <text evidence="2">The sequence shown here is derived from an EMBL/GenBank/DDBJ whole genome shotgun (WGS) entry which is preliminary data.</text>
</comment>
<keyword evidence="3" id="KW-1185">Reference proteome</keyword>
<accession>A0A5B0NYN4</accession>
<proteinExistence type="predicted"/>
<evidence type="ECO:0000256" key="1">
    <source>
        <dbReference type="SAM" id="MobiDB-lite"/>
    </source>
</evidence>
<sequence>MLSNLGDAWDAVHIGGGDEGEEENVAPLTNSESSRRRAEAFRNHVQEKCLAFHRNQGTV</sequence>
<dbReference type="EMBL" id="VSWC01000079">
    <property type="protein sequence ID" value="KAA1094073.1"/>
    <property type="molecule type" value="Genomic_DNA"/>
</dbReference>
<reference evidence="2 3" key="1">
    <citation type="submission" date="2019-05" db="EMBL/GenBank/DDBJ databases">
        <title>Emergence of the Ug99 lineage of the wheat stem rust pathogen through somatic hybridization.</title>
        <authorList>
            <person name="Li F."/>
            <person name="Upadhyaya N.M."/>
            <person name="Sperschneider J."/>
            <person name="Matny O."/>
            <person name="Nguyen-Phuc H."/>
            <person name="Mago R."/>
            <person name="Raley C."/>
            <person name="Miller M.E."/>
            <person name="Silverstein K.A.T."/>
            <person name="Henningsen E."/>
            <person name="Hirsch C.D."/>
            <person name="Visser B."/>
            <person name="Pretorius Z.A."/>
            <person name="Steffenson B.J."/>
            <person name="Schwessinger B."/>
            <person name="Dodds P.N."/>
            <person name="Figueroa M."/>
        </authorList>
    </citation>
    <scope>NUCLEOTIDE SEQUENCE [LARGE SCALE GENOMIC DNA]</scope>
    <source>
        <strain evidence="2">21-0</strain>
    </source>
</reference>